<organism evidence="3 4">
    <name type="scientific">Peronospora belbahrii</name>
    <dbReference type="NCBI Taxonomy" id="622444"/>
    <lineage>
        <taxon>Eukaryota</taxon>
        <taxon>Sar</taxon>
        <taxon>Stramenopiles</taxon>
        <taxon>Oomycota</taxon>
        <taxon>Peronosporomycetes</taxon>
        <taxon>Peronosporales</taxon>
        <taxon>Peronosporaceae</taxon>
        <taxon>Peronospora</taxon>
    </lineage>
</organism>
<feature type="compositionally biased region" description="Basic and acidic residues" evidence="1">
    <location>
        <begin position="115"/>
        <end position="125"/>
    </location>
</feature>
<dbReference type="InterPro" id="IPR057525">
    <property type="entry name" value="UTP20_C"/>
</dbReference>
<reference evidence="3" key="1">
    <citation type="submission" date="2021-11" db="EMBL/GenBank/DDBJ databases">
        <authorList>
            <person name="Islam A."/>
            <person name="Islam S."/>
            <person name="Flora M.S."/>
            <person name="Rahman M."/>
            <person name="Ziaur R.M."/>
            <person name="Epstein J.H."/>
            <person name="Hassan M."/>
            <person name="Klassen M."/>
            <person name="Woodard K."/>
            <person name="Webb A."/>
            <person name="Webby R.J."/>
            <person name="El Zowalaty M.E."/>
        </authorList>
    </citation>
    <scope>NUCLEOTIDE SEQUENCE</scope>
    <source>
        <strain evidence="3">Pbs3</strain>
    </source>
</reference>
<dbReference type="EMBL" id="CAKKTJ010000128">
    <property type="protein sequence ID" value="CAH0475557.1"/>
    <property type="molecule type" value="Genomic_DNA"/>
</dbReference>
<gene>
    <name evidence="3" type="ORF">PBS003_LOCUS2370</name>
</gene>
<dbReference type="PANTHER" id="PTHR17695:SF11">
    <property type="entry name" value="SMALL SUBUNIT PROCESSOME COMPONENT 20 HOMOLOG"/>
    <property type="match status" value="1"/>
</dbReference>
<dbReference type="InterPro" id="IPR052575">
    <property type="entry name" value="SSU_processome_comp_20"/>
</dbReference>
<dbReference type="PANTHER" id="PTHR17695">
    <property type="entry name" value="SMALL SUBUNIT PROCESSOME COMPONENT 20 HOMOLOG"/>
    <property type="match status" value="1"/>
</dbReference>
<dbReference type="Proteomes" id="UP001160483">
    <property type="component" value="Unassembled WGS sequence"/>
</dbReference>
<feature type="region of interest" description="Disordered" evidence="1">
    <location>
        <begin position="32"/>
        <end position="51"/>
    </location>
</feature>
<name>A0AAU9KTP3_9STRA</name>
<dbReference type="Pfam" id="PF23099">
    <property type="entry name" value="UTP20_C"/>
    <property type="match status" value="1"/>
</dbReference>
<evidence type="ECO:0000313" key="3">
    <source>
        <dbReference type="EMBL" id="CAH0475557.1"/>
    </source>
</evidence>
<protein>
    <recommendedName>
        <fullName evidence="2">U3 small nucleolar RNA-associated protein 20 C-terminal domain-containing protein</fullName>
    </recommendedName>
</protein>
<evidence type="ECO:0000259" key="2">
    <source>
        <dbReference type="Pfam" id="PF23099"/>
    </source>
</evidence>
<dbReference type="GO" id="GO:0032040">
    <property type="term" value="C:small-subunit processome"/>
    <property type="evidence" value="ECO:0007669"/>
    <property type="project" value="TreeGrafter"/>
</dbReference>
<accession>A0AAU9KTP3</accession>
<sequence length="154" mass="17921">MQLINPLYRASSKLEELQVQQEHVLLYQQHQQQLRHRHKTQKSGPAPKPVTLPESVLLAQEVLQLLEKKLGATRFLEAYQFVQRKVAARRAARKLQRQTETVSDPQRAAQRRMHKNEQKRRTEQIRKRKHALVKGSTSAAVRPTKILRPGAEMI</sequence>
<proteinExistence type="predicted"/>
<evidence type="ECO:0000313" key="4">
    <source>
        <dbReference type="Proteomes" id="UP001160483"/>
    </source>
</evidence>
<dbReference type="AlphaFoldDB" id="A0AAU9KTP3"/>
<feature type="domain" description="U3 small nucleolar RNA-associated protein 20 C-terminal" evidence="2">
    <location>
        <begin position="58"/>
        <end position="130"/>
    </location>
</feature>
<feature type="region of interest" description="Disordered" evidence="1">
    <location>
        <begin position="95"/>
        <end position="138"/>
    </location>
</feature>
<comment type="caution">
    <text evidence="3">The sequence shown here is derived from an EMBL/GenBank/DDBJ whole genome shotgun (WGS) entry which is preliminary data.</text>
</comment>
<dbReference type="GO" id="GO:0030686">
    <property type="term" value="C:90S preribosome"/>
    <property type="evidence" value="ECO:0007669"/>
    <property type="project" value="TreeGrafter"/>
</dbReference>
<evidence type="ECO:0000256" key="1">
    <source>
        <dbReference type="SAM" id="MobiDB-lite"/>
    </source>
</evidence>